<proteinExistence type="predicted"/>
<evidence type="ECO:0000256" key="1">
    <source>
        <dbReference type="SAM" id="MobiDB-lite"/>
    </source>
</evidence>
<organism evidence="3 4">
    <name type="scientific">Aureobasidium subglaciale (strain EXF-2481)</name>
    <name type="common">Aureobasidium pullulans var. subglaciale</name>
    <dbReference type="NCBI Taxonomy" id="1043005"/>
    <lineage>
        <taxon>Eukaryota</taxon>
        <taxon>Fungi</taxon>
        <taxon>Dikarya</taxon>
        <taxon>Ascomycota</taxon>
        <taxon>Pezizomycotina</taxon>
        <taxon>Dothideomycetes</taxon>
        <taxon>Dothideomycetidae</taxon>
        <taxon>Dothideales</taxon>
        <taxon>Saccotheciaceae</taxon>
        <taxon>Aureobasidium</taxon>
    </lineage>
</organism>
<accession>A0A074YMS1</accession>
<dbReference type="STRING" id="1043005.A0A074YMS1"/>
<dbReference type="Proteomes" id="UP000030641">
    <property type="component" value="Unassembled WGS sequence"/>
</dbReference>
<feature type="transmembrane region" description="Helical" evidence="2">
    <location>
        <begin position="66"/>
        <end position="89"/>
    </location>
</feature>
<keyword evidence="2" id="KW-0812">Transmembrane</keyword>
<dbReference type="InParanoid" id="A0A074YMS1"/>
<dbReference type="EMBL" id="KL584754">
    <property type="protein sequence ID" value="KEQ97404.1"/>
    <property type="molecule type" value="Genomic_DNA"/>
</dbReference>
<feature type="region of interest" description="Disordered" evidence="1">
    <location>
        <begin position="99"/>
        <end position="204"/>
    </location>
</feature>
<keyword evidence="4" id="KW-1185">Reference proteome</keyword>
<protein>
    <recommendedName>
        <fullName evidence="5">Membrane anchor Opy2 N-terminal domain-containing protein</fullName>
    </recommendedName>
</protein>
<name>A0A074YMS1_AURSE</name>
<dbReference type="AlphaFoldDB" id="A0A074YMS1"/>
<evidence type="ECO:0000313" key="3">
    <source>
        <dbReference type="EMBL" id="KEQ97404.1"/>
    </source>
</evidence>
<evidence type="ECO:0000256" key="2">
    <source>
        <dbReference type="SAM" id="Phobius"/>
    </source>
</evidence>
<gene>
    <name evidence="3" type="ORF">AUEXF2481DRAFT_3221</name>
</gene>
<feature type="region of interest" description="Disordered" evidence="1">
    <location>
        <begin position="303"/>
        <end position="353"/>
    </location>
</feature>
<feature type="compositionally biased region" description="Low complexity" evidence="1">
    <location>
        <begin position="175"/>
        <end position="197"/>
    </location>
</feature>
<dbReference type="OMA" id="KHASPVI"/>
<feature type="compositionally biased region" description="Basic and acidic residues" evidence="1">
    <location>
        <begin position="99"/>
        <end position="116"/>
    </location>
</feature>
<feature type="compositionally biased region" description="Basic and acidic residues" evidence="1">
    <location>
        <begin position="309"/>
        <end position="336"/>
    </location>
</feature>
<dbReference type="RefSeq" id="XP_013345692.1">
    <property type="nucleotide sequence ID" value="XM_013490238.1"/>
</dbReference>
<dbReference type="GeneID" id="25364598"/>
<sequence>MGCCKSNPCSSGCPTKDLTAASLSVDEAVASAFMTTSAAATTSTAAATIAPTAAASSFSAGDHVGAIAGGAVGGVAGITLIIIGIIWCLKRRNQARREERERQRMAEDYKNDDGHFHNTYTPRQADTPRELQPEDDEGPRRTVYSMEDPEGLEVDDRPQQATSTRPSTADQHLTSNTQSSSISPNISRPPSANNPISIGPPPSIGASWFTRDSIFTNGSPHLASIPSPDEQRRVSWIEQARHNGNNSPMITPIHSPLHNNQPDYFGAFENHQRQTSHATQGPISPQNQRFELDDTQLSPPVELEAIEATSKKQGHEARQEDPVHEPAQRRGRHDVEEGQTGSAYFSPDDIGKP</sequence>
<reference evidence="3 4" key="1">
    <citation type="journal article" date="2014" name="BMC Genomics">
        <title>Genome sequencing of four Aureobasidium pullulans varieties: biotechnological potential, stress tolerance, and description of new species.</title>
        <authorList>
            <person name="Gostin Ar C."/>
            <person name="Ohm R.A."/>
            <person name="Kogej T."/>
            <person name="Sonjak S."/>
            <person name="Turk M."/>
            <person name="Zajc J."/>
            <person name="Zalar P."/>
            <person name="Grube M."/>
            <person name="Sun H."/>
            <person name="Han J."/>
            <person name="Sharma A."/>
            <person name="Chiniquy J."/>
            <person name="Ngan C.Y."/>
            <person name="Lipzen A."/>
            <person name="Barry K."/>
            <person name="Grigoriev I.V."/>
            <person name="Gunde-Cimerman N."/>
        </authorList>
    </citation>
    <scope>NUCLEOTIDE SEQUENCE [LARGE SCALE GENOMIC DNA]</scope>
    <source>
        <strain evidence="3 4">EXF-2481</strain>
    </source>
</reference>
<dbReference type="OrthoDB" id="3692311at2759"/>
<feature type="compositionally biased region" description="Polar residues" evidence="1">
    <location>
        <begin position="159"/>
        <end position="174"/>
    </location>
</feature>
<keyword evidence="2" id="KW-1133">Transmembrane helix</keyword>
<evidence type="ECO:0000313" key="4">
    <source>
        <dbReference type="Proteomes" id="UP000030641"/>
    </source>
</evidence>
<evidence type="ECO:0008006" key="5">
    <source>
        <dbReference type="Google" id="ProtNLM"/>
    </source>
</evidence>
<dbReference type="HOGENOM" id="CLU_700157_0_0_1"/>
<keyword evidence="2" id="KW-0472">Membrane</keyword>